<evidence type="ECO:0000313" key="2">
    <source>
        <dbReference type="Proteomes" id="UP000284998"/>
    </source>
</evidence>
<name>A0A414X667_9BACT</name>
<dbReference type="Proteomes" id="UP000284998">
    <property type="component" value="Unassembled WGS sequence"/>
</dbReference>
<reference evidence="1 2" key="1">
    <citation type="submission" date="2018-08" db="EMBL/GenBank/DDBJ databases">
        <title>A genome reference for cultivated species of the human gut microbiota.</title>
        <authorList>
            <person name="Zou Y."/>
            <person name="Xue W."/>
            <person name="Luo G."/>
        </authorList>
    </citation>
    <scope>NUCLEOTIDE SEQUENCE [LARGE SCALE GENOMIC DNA]</scope>
    <source>
        <strain evidence="1 2">AM17-44</strain>
    </source>
</reference>
<evidence type="ECO:0000313" key="1">
    <source>
        <dbReference type="EMBL" id="RHH48741.1"/>
    </source>
</evidence>
<organism evidence="1 2">
    <name type="scientific">Phocaeicola plebeius</name>
    <dbReference type="NCBI Taxonomy" id="310297"/>
    <lineage>
        <taxon>Bacteria</taxon>
        <taxon>Pseudomonadati</taxon>
        <taxon>Bacteroidota</taxon>
        <taxon>Bacteroidia</taxon>
        <taxon>Bacteroidales</taxon>
        <taxon>Bacteroidaceae</taxon>
        <taxon>Phocaeicola</taxon>
    </lineage>
</organism>
<dbReference type="EMBL" id="QRJS01000005">
    <property type="protein sequence ID" value="RHH48741.1"/>
    <property type="molecule type" value="Genomic_DNA"/>
</dbReference>
<protein>
    <submittedName>
        <fullName evidence="1">Uncharacterized protein</fullName>
    </submittedName>
</protein>
<gene>
    <name evidence="1" type="ORF">DW204_03395</name>
</gene>
<proteinExistence type="predicted"/>
<dbReference type="AlphaFoldDB" id="A0A414X667"/>
<sequence length="225" mass="26625">MMEDINTLINKAYRLIMQYDLKLGELSANGHSLEVLNSIDTTIFCSIENEISELMTKNTCYEELISNPIQATIVFWFMEDLGRMAILTPFINVCNYDRLIYYYACQAMRKANNPEYFKYIIIKILIRYFDRFYQFVKMYSNVFLKKEENNEEQQEIYLDLILISAILSSGDLFFCTHPDLMEVQQICSQKLIEKFRGENIDELIKRGKNNQHNLSVIIGQHYHLI</sequence>
<accession>A0A414X667</accession>
<comment type="caution">
    <text evidence="1">The sequence shown here is derived from an EMBL/GenBank/DDBJ whole genome shotgun (WGS) entry which is preliminary data.</text>
</comment>